<sequence>MPLSHVYGLEWLIATLSSGGIGYFAAKSDMSTLFDDIGLVGPTALNLVPRVCDMFFRRYRRELDQRFGGELSGKQLDEAVKAELRQEMPGPRRRPDRRTPAHRSRDRQRRRRIVRALPAIGRPAPAGARR</sequence>
<feature type="compositionally biased region" description="Basic residues" evidence="1">
    <location>
        <begin position="91"/>
        <end position="114"/>
    </location>
</feature>
<dbReference type="Proteomes" id="UP000192707">
    <property type="component" value="Unassembled WGS sequence"/>
</dbReference>
<accession>A0A1W9ZP70</accession>
<dbReference type="SUPFAM" id="SSF56801">
    <property type="entry name" value="Acetyl-CoA synthetase-like"/>
    <property type="match status" value="1"/>
</dbReference>
<feature type="region of interest" description="Disordered" evidence="1">
    <location>
        <begin position="84"/>
        <end position="130"/>
    </location>
</feature>
<name>A0A1W9ZP70_MYCAI</name>
<gene>
    <name evidence="2" type="ORF">BST14_04315</name>
</gene>
<evidence type="ECO:0000256" key="1">
    <source>
        <dbReference type="SAM" id="MobiDB-lite"/>
    </source>
</evidence>
<evidence type="ECO:0000313" key="2">
    <source>
        <dbReference type="EMBL" id="ORA19637.1"/>
    </source>
</evidence>
<dbReference type="InterPro" id="IPR042099">
    <property type="entry name" value="ANL_N_sf"/>
</dbReference>
<dbReference type="Gene3D" id="3.40.50.12780">
    <property type="entry name" value="N-terminal domain of ligase-like"/>
    <property type="match status" value="1"/>
</dbReference>
<dbReference type="EMBL" id="MVHG01000006">
    <property type="protein sequence ID" value="ORA19637.1"/>
    <property type="molecule type" value="Genomic_DNA"/>
</dbReference>
<organism evidence="2 3">
    <name type="scientific">Mycobacterium arosiense ATCC BAA-1401 = DSM 45069</name>
    <dbReference type="NCBI Taxonomy" id="1265311"/>
    <lineage>
        <taxon>Bacteria</taxon>
        <taxon>Bacillati</taxon>
        <taxon>Actinomycetota</taxon>
        <taxon>Actinomycetes</taxon>
        <taxon>Mycobacteriales</taxon>
        <taxon>Mycobacteriaceae</taxon>
        <taxon>Mycobacterium</taxon>
        <taxon>Mycobacterium avium complex (MAC)</taxon>
    </lineage>
</organism>
<keyword evidence="3" id="KW-1185">Reference proteome</keyword>
<proteinExistence type="predicted"/>
<evidence type="ECO:0000313" key="3">
    <source>
        <dbReference type="Proteomes" id="UP000192707"/>
    </source>
</evidence>
<dbReference type="AlphaFoldDB" id="A0A1W9ZP70"/>
<reference evidence="2 3" key="1">
    <citation type="submission" date="2016-12" db="EMBL/GenBank/DDBJ databases">
        <title>The new phylogeny of genus Mycobacterium.</title>
        <authorList>
            <person name="Tortoli E."/>
            <person name="Trovato A."/>
            <person name="Cirillo D.M."/>
        </authorList>
    </citation>
    <scope>NUCLEOTIDE SEQUENCE [LARGE SCALE GENOMIC DNA]</scope>
    <source>
        <strain evidence="2 3">DSM 45069</strain>
    </source>
</reference>
<protein>
    <submittedName>
        <fullName evidence="2">Uncharacterized protein</fullName>
    </submittedName>
</protein>
<comment type="caution">
    <text evidence="2">The sequence shown here is derived from an EMBL/GenBank/DDBJ whole genome shotgun (WGS) entry which is preliminary data.</text>
</comment>
<feature type="compositionally biased region" description="Low complexity" evidence="1">
    <location>
        <begin position="115"/>
        <end position="130"/>
    </location>
</feature>